<dbReference type="GO" id="GO:0000976">
    <property type="term" value="F:transcription cis-regulatory region binding"/>
    <property type="evidence" value="ECO:0007669"/>
    <property type="project" value="TreeGrafter"/>
</dbReference>
<dbReference type="EMBL" id="UYSU01043328">
    <property type="protein sequence ID" value="VDM04304.1"/>
    <property type="molecule type" value="Genomic_DNA"/>
</dbReference>
<dbReference type="InterPro" id="IPR016024">
    <property type="entry name" value="ARM-type_fold"/>
</dbReference>
<dbReference type="Proteomes" id="UP000275846">
    <property type="component" value="Unassembled WGS sequence"/>
</dbReference>
<name>A0A183TN70_SCHSO</name>
<evidence type="ECO:0000313" key="7">
    <source>
        <dbReference type="WBParaSite" id="SSLN_0001859601-mRNA-1"/>
    </source>
</evidence>
<reference evidence="7" key="1">
    <citation type="submission" date="2016-06" db="UniProtKB">
        <authorList>
            <consortium name="WormBaseParasite"/>
        </authorList>
    </citation>
    <scope>IDENTIFICATION</scope>
</reference>
<proteinExistence type="predicted"/>
<dbReference type="SUPFAM" id="SSF48371">
    <property type="entry name" value="ARM repeat"/>
    <property type="match status" value="1"/>
</dbReference>
<dbReference type="AlphaFoldDB" id="A0A183TN70"/>
<dbReference type="Pfam" id="PF25577">
    <property type="entry name" value="TPR_TAF2_C"/>
    <property type="match status" value="1"/>
</dbReference>
<dbReference type="Pfam" id="PF25316">
    <property type="entry name" value="TAF2_3rd"/>
    <property type="match status" value="1"/>
</dbReference>
<dbReference type="WBParaSite" id="SSLN_0001859601-mRNA-1">
    <property type="protein sequence ID" value="SSLN_0001859601-mRNA-1"/>
    <property type="gene ID" value="SSLN_0001859601"/>
</dbReference>
<dbReference type="GO" id="GO:0003682">
    <property type="term" value="F:chromatin binding"/>
    <property type="evidence" value="ECO:0007669"/>
    <property type="project" value="TreeGrafter"/>
</dbReference>
<reference evidence="5 6" key="2">
    <citation type="submission" date="2018-11" db="EMBL/GenBank/DDBJ databases">
        <authorList>
            <consortium name="Pathogen Informatics"/>
        </authorList>
    </citation>
    <scope>NUCLEOTIDE SEQUENCE [LARGE SCALE GENOMIC DNA]</scope>
    <source>
        <strain evidence="5 6">NST_G2</strain>
    </source>
</reference>
<dbReference type="STRING" id="70667.A0A183TN70"/>
<feature type="compositionally biased region" description="Basic and acidic residues" evidence="2">
    <location>
        <begin position="859"/>
        <end position="872"/>
    </location>
</feature>
<evidence type="ECO:0000256" key="1">
    <source>
        <dbReference type="ARBA" id="ARBA00033345"/>
    </source>
</evidence>
<feature type="domain" description="Transcription initiation factor TFIID subunit 2 TPR repeats" evidence="4">
    <location>
        <begin position="423"/>
        <end position="800"/>
    </location>
</feature>
<evidence type="ECO:0000259" key="4">
    <source>
        <dbReference type="Pfam" id="PF25577"/>
    </source>
</evidence>
<evidence type="ECO:0000259" key="3">
    <source>
        <dbReference type="Pfam" id="PF25316"/>
    </source>
</evidence>
<dbReference type="PANTHER" id="PTHR15137:SF9">
    <property type="entry name" value="TRANSCRIPTION INITIATION FACTOR TFIID SUBUNIT 2"/>
    <property type="match status" value="1"/>
</dbReference>
<organism evidence="7">
    <name type="scientific">Schistocephalus solidus</name>
    <name type="common">Tapeworm</name>
    <dbReference type="NCBI Taxonomy" id="70667"/>
    <lineage>
        <taxon>Eukaryota</taxon>
        <taxon>Metazoa</taxon>
        <taxon>Spiralia</taxon>
        <taxon>Lophotrochozoa</taxon>
        <taxon>Platyhelminthes</taxon>
        <taxon>Cestoda</taxon>
        <taxon>Eucestoda</taxon>
        <taxon>Diphyllobothriidea</taxon>
        <taxon>Diphyllobothriidae</taxon>
        <taxon>Schistocephalus</taxon>
    </lineage>
</organism>
<feature type="region of interest" description="Disordered" evidence="2">
    <location>
        <begin position="825"/>
        <end position="899"/>
    </location>
</feature>
<dbReference type="GO" id="GO:0016251">
    <property type="term" value="F:RNA polymerase II general transcription initiation factor activity"/>
    <property type="evidence" value="ECO:0007669"/>
    <property type="project" value="TreeGrafter"/>
</dbReference>
<sequence length="899" mass="99720">MSPSRSFATLPAPRPSSMSADNAAATVRARTLPNASTTTGSVPPSLEAEAISAAWAACRSTTPPAAPVDATNSARATRIKPSPISPSSSAAALLATAFAMASNASSGADSHYHTHYAPHHPNPLLTDAVSQQPHFISPTSGGQAYKHLPLIDHLGADLEVHFCLLMRILVFPVSCQVLSPEYLNVYIKKAHLVIRMLELRFGQPVLLQVFNKLFVLAHLSSPVQDTTGTGEGGGGGSLKESKPLSVSTGQAQSPQQQHPAVPPCLSDENQSNLLLSTDSFRRIISTVTGQDIKNFLDLWVYKPGHVRLFAKFQFNRKRNVVELELKQDLQSRSTLNYTGTLTAMLQELDGPFLHTFKLEEGRTSRDLPCHSKSRKHKKKKIPLSNGDEVEMDLGRIDADSPLLWLRLDPDLQVIRSIHTDQADYMWHLMLAHDRDCLGQLEAVRVLANFASPETRLALSNIVADSRVYFRVRIDACFALCRVANELALGTGGVGGGGNPNSSASASCVLLPLFWQLYSSPIARGLIRQNDFSHLQSYFLQKAIVRAVATLRVQQVCPRDVLSFLVELNRYNDNSRNPYSDCYYRAELIKAMKDTLTPAIVMRGVLSVSSLPPEARTVVEEVARCMNLESQLPSYKNTVTVACLLAIRRLQRFSFVPVEPTLFYKAAVSGRYIDVRLAALECLVDFVRGERDQAALYWLFENIIERNEGSTDSSHARLRYETVRMLLKVPPFPRGESGSRLDTPQLVDRLWNLMNSGCSGDSRLRCAVADLYFSLYGNCRPTCLPLPDGVLLVRVREGRSMLRLSEKDCASTDGETEDVCERLSDYEESAHVGRNTSSRRHESRRYDREMDANEDTFSSETDHGHEGMGEPKRSSTALFDLMDTPPKRRMEHLSDDDDYL</sequence>
<dbReference type="InterPro" id="IPR057345">
    <property type="entry name" value="Ig-like_TAF2"/>
</dbReference>
<dbReference type="GO" id="GO:0006367">
    <property type="term" value="P:transcription initiation at RNA polymerase II promoter"/>
    <property type="evidence" value="ECO:0007669"/>
    <property type="project" value="TreeGrafter"/>
</dbReference>
<keyword evidence="6" id="KW-1185">Reference proteome</keyword>
<dbReference type="PANTHER" id="PTHR15137">
    <property type="entry name" value="TRANSCRIPTION INITIATION FACTOR TFIID"/>
    <property type="match status" value="1"/>
</dbReference>
<feature type="region of interest" description="Disordered" evidence="2">
    <location>
        <begin position="62"/>
        <end position="85"/>
    </location>
</feature>
<dbReference type="GO" id="GO:0005669">
    <property type="term" value="C:transcription factor TFIID complex"/>
    <property type="evidence" value="ECO:0007669"/>
    <property type="project" value="InterPro"/>
</dbReference>
<dbReference type="InterPro" id="IPR057991">
    <property type="entry name" value="TPR_TAF2_C"/>
</dbReference>
<dbReference type="OrthoDB" id="308861at2759"/>
<feature type="compositionally biased region" description="Polar residues" evidence="2">
    <location>
        <begin position="33"/>
        <end position="42"/>
    </location>
</feature>
<accession>A0A183TN70</accession>
<gene>
    <name evidence="5" type="ORF">SSLN_LOCUS17918</name>
</gene>
<feature type="region of interest" description="Disordered" evidence="2">
    <location>
        <begin position="225"/>
        <end position="263"/>
    </location>
</feature>
<protein>
    <recommendedName>
        <fullName evidence="1">Transcription initiation factor TFIID 150 kDa subunit</fullName>
    </recommendedName>
</protein>
<feature type="region of interest" description="Disordered" evidence="2">
    <location>
        <begin position="1"/>
        <end position="44"/>
    </location>
</feature>
<feature type="domain" description="Transcription initiation factor TFIID subunit 2 Ig-like" evidence="3">
    <location>
        <begin position="304"/>
        <end position="421"/>
    </location>
</feature>
<feature type="compositionally biased region" description="Polar residues" evidence="2">
    <location>
        <begin position="244"/>
        <end position="258"/>
    </location>
</feature>
<dbReference type="InterPro" id="IPR037813">
    <property type="entry name" value="TAF2"/>
</dbReference>
<evidence type="ECO:0000313" key="5">
    <source>
        <dbReference type="EMBL" id="VDM04304.1"/>
    </source>
</evidence>
<evidence type="ECO:0000256" key="2">
    <source>
        <dbReference type="SAM" id="MobiDB-lite"/>
    </source>
</evidence>
<evidence type="ECO:0000313" key="6">
    <source>
        <dbReference type="Proteomes" id="UP000275846"/>
    </source>
</evidence>